<feature type="transmembrane region" description="Helical" evidence="5">
    <location>
        <begin position="106"/>
        <end position="125"/>
    </location>
</feature>
<dbReference type="Proteomes" id="UP000193870">
    <property type="component" value="Unassembled WGS sequence"/>
</dbReference>
<evidence type="ECO:0000256" key="4">
    <source>
        <dbReference type="ARBA" id="ARBA00023136"/>
    </source>
</evidence>
<dbReference type="STRING" id="315423.SAMN04488020_10150"/>
<protein>
    <submittedName>
        <fullName evidence="7">Yip1 domain protein</fullName>
    </submittedName>
</protein>
<name>A0A1Y5R757_9RHOB</name>
<keyword evidence="3 5" id="KW-1133">Transmembrane helix</keyword>
<organism evidence="7 8">
    <name type="scientific">Palleronia marisminoris</name>
    <dbReference type="NCBI Taxonomy" id="315423"/>
    <lineage>
        <taxon>Bacteria</taxon>
        <taxon>Pseudomonadati</taxon>
        <taxon>Pseudomonadota</taxon>
        <taxon>Alphaproteobacteria</taxon>
        <taxon>Rhodobacterales</taxon>
        <taxon>Roseobacteraceae</taxon>
        <taxon>Palleronia</taxon>
    </lineage>
</organism>
<dbReference type="AlphaFoldDB" id="A0A1Y5R757"/>
<sequence>MAIASDIVASYRRPGKIVRRRLGSHERAEARALVTVFLACFLIFVAQWPRLSREAHLTGQELQPMLAGALLAWIFIVPLALYGLAGLTHFAARLMGGQGSYTEARMALFWALLAASPLWLFWGLVAGFVGPGPALDAVGIVALLAFLGIWGASLYAVERG</sequence>
<dbReference type="Gene3D" id="1.20.1070.10">
    <property type="entry name" value="Rhodopsin 7-helix transmembrane proteins"/>
    <property type="match status" value="1"/>
</dbReference>
<feature type="transmembrane region" description="Helical" evidence="5">
    <location>
        <begin position="66"/>
        <end position="85"/>
    </location>
</feature>
<evidence type="ECO:0000256" key="1">
    <source>
        <dbReference type="ARBA" id="ARBA00004141"/>
    </source>
</evidence>
<dbReference type="Pfam" id="PF04893">
    <property type="entry name" value="Yip1"/>
    <property type="match status" value="1"/>
</dbReference>
<accession>A0A1Y5R757</accession>
<dbReference type="GO" id="GO:0016020">
    <property type="term" value="C:membrane"/>
    <property type="evidence" value="ECO:0007669"/>
    <property type="project" value="UniProtKB-SubCell"/>
</dbReference>
<dbReference type="InterPro" id="IPR006977">
    <property type="entry name" value="Yip1_dom"/>
</dbReference>
<dbReference type="RefSeq" id="WP_085852123.1">
    <property type="nucleotide sequence ID" value="NZ_FOPF01000001.1"/>
</dbReference>
<feature type="domain" description="Yip1" evidence="6">
    <location>
        <begin position="11"/>
        <end position="156"/>
    </location>
</feature>
<keyword evidence="8" id="KW-1185">Reference proteome</keyword>
<evidence type="ECO:0000313" key="7">
    <source>
        <dbReference type="EMBL" id="SLN10712.1"/>
    </source>
</evidence>
<comment type="subcellular location">
    <subcellularLocation>
        <location evidence="1">Membrane</location>
        <topology evidence="1">Multi-pass membrane protein</topology>
    </subcellularLocation>
</comment>
<evidence type="ECO:0000259" key="6">
    <source>
        <dbReference type="Pfam" id="PF04893"/>
    </source>
</evidence>
<reference evidence="7 8" key="1">
    <citation type="submission" date="2017-03" db="EMBL/GenBank/DDBJ databases">
        <authorList>
            <person name="Afonso C.L."/>
            <person name="Miller P.J."/>
            <person name="Scott M.A."/>
            <person name="Spackman E."/>
            <person name="Goraichik I."/>
            <person name="Dimitrov K.M."/>
            <person name="Suarez D.L."/>
            <person name="Swayne D.E."/>
        </authorList>
    </citation>
    <scope>NUCLEOTIDE SEQUENCE [LARGE SCALE GENOMIC DNA]</scope>
    <source>
        <strain evidence="7 8">CECT 7066</strain>
    </source>
</reference>
<evidence type="ECO:0000256" key="5">
    <source>
        <dbReference type="SAM" id="Phobius"/>
    </source>
</evidence>
<evidence type="ECO:0000256" key="3">
    <source>
        <dbReference type="ARBA" id="ARBA00022989"/>
    </source>
</evidence>
<dbReference type="EMBL" id="FWFV01000001">
    <property type="protein sequence ID" value="SLN10712.1"/>
    <property type="molecule type" value="Genomic_DNA"/>
</dbReference>
<keyword evidence="2 5" id="KW-0812">Transmembrane</keyword>
<evidence type="ECO:0000313" key="8">
    <source>
        <dbReference type="Proteomes" id="UP000193870"/>
    </source>
</evidence>
<feature type="transmembrane region" description="Helical" evidence="5">
    <location>
        <begin position="28"/>
        <end position="46"/>
    </location>
</feature>
<gene>
    <name evidence="7" type="ORF">PAM7066_00050</name>
</gene>
<keyword evidence="4 5" id="KW-0472">Membrane</keyword>
<dbReference type="OrthoDB" id="7771437at2"/>
<evidence type="ECO:0000256" key="2">
    <source>
        <dbReference type="ARBA" id="ARBA00022692"/>
    </source>
</evidence>
<proteinExistence type="predicted"/>
<feature type="transmembrane region" description="Helical" evidence="5">
    <location>
        <begin position="137"/>
        <end position="157"/>
    </location>
</feature>